<protein>
    <submittedName>
        <fullName evidence="2">Uncharacterized protein</fullName>
    </submittedName>
</protein>
<feature type="region of interest" description="Disordered" evidence="1">
    <location>
        <begin position="1"/>
        <end position="20"/>
    </location>
</feature>
<reference evidence="2 3" key="1">
    <citation type="submission" date="2016-04" db="EMBL/GenBank/DDBJ databases">
        <authorList>
            <person name="Evans L.H."/>
            <person name="Alamgir A."/>
            <person name="Owens N."/>
            <person name="Weber N.D."/>
            <person name="Virtaneva K."/>
            <person name="Barbian K."/>
            <person name="Babar A."/>
            <person name="Rosenke K."/>
        </authorList>
    </citation>
    <scope>NUCLEOTIDE SEQUENCE [LARGE SCALE GENOMIC DNA]</scope>
    <source>
        <strain evidence="2 3">PMB02</strain>
    </source>
</reference>
<proteinExistence type="predicted"/>
<name>A0A179SKC7_9HYPH</name>
<dbReference type="RefSeq" id="WP_048434449.1">
    <property type="nucleotide sequence ID" value="NZ_LWHQ01000005.1"/>
</dbReference>
<evidence type="ECO:0000313" key="3">
    <source>
        <dbReference type="Proteomes" id="UP000078316"/>
    </source>
</evidence>
<organism evidence="2 3">
    <name type="scientific">Methylobacterium platani</name>
    <dbReference type="NCBI Taxonomy" id="427683"/>
    <lineage>
        <taxon>Bacteria</taxon>
        <taxon>Pseudomonadati</taxon>
        <taxon>Pseudomonadota</taxon>
        <taxon>Alphaproteobacteria</taxon>
        <taxon>Hyphomicrobiales</taxon>
        <taxon>Methylobacteriaceae</taxon>
        <taxon>Methylobacterium</taxon>
    </lineage>
</organism>
<sequence>MGRAVPPATEPTAAQLEEMHRRKDRAALAISSAVHQAWALSWLATFAFEAPRTDYSASDHQEAAHVALELVTAKLAEAKSLHDAGYSGTYRAVMDGKGDAP</sequence>
<dbReference type="STRING" id="427683.A5481_01475"/>
<evidence type="ECO:0000256" key="1">
    <source>
        <dbReference type="SAM" id="MobiDB-lite"/>
    </source>
</evidence>
<dbReference type="EMBL" id="LWHQ01000005">
    <property type="protein sequence ID" value="OAS27460.1"/>
    <property type="molecule type" value="Genomic_DNA"/>
</dbReference>
<evidence type="ECO:0000313" key="2">
    <source>
        <dbReference type="EMBL" id="OAS27460.1"/>
    </source>
</evidence>
<gene>
    <name evidence="2" type="ORF">A5481_01475</name>
</gene>
<accession>A0A179SKC7</accession>
<dbReference type="AlphaFoldDB" id="A0A179SKC7"/>
<comment type="caution">
    <text evidence="2">The sequence shown here is derived from an EMBL/GenBank/DDBJ whole genome shotgun (WGS) entry which is preliminary data.</text>
</comment>
<dbReference type="Proteomes" id="UP000078316">
    <property type="component" value="Unassembled WGS sequence"/>
</dbReference>